<dbReference type="AlphaFoldDB" id="A0A1N7PB15"/>
<dbReference type="EMBL" id="FTOO01000012">
    <property type="protein sequence ID" value="SIT07812.1"/>
    <property type="molecule type" value="Genomic_DNA"/>
</dbReference>
<evidence type="ECO:0000313" key="3">
    <source>
        <dbReference type="Proteomes" id="UP000186156"/>
    </source>
</evidence>
<protein>
    <submittedName>
        <fullName evidence="2">Uncharacterized protein</fullName>
    </submittedName>
</protein>
<feature type="transmembrane region" description="Helical" evidence="1">
    <location>
        <begin position="12"/>
        <end position="32"/>
    </location>
</feature>
<sequence>MEQVWVAARRRRVTYALLCICMVGIVLGANLYKNLRYSTFALSVHGPYALSQASNGFGSSNQRIEPTQQASTPTVYQHLRTYWWGNHTVYTLGSPASGLWFRVESTVRGDFVLVPGDDGSQAAVMGIDVRDQAGHSVHDLRPGQWYEVKQYGQPLQIKLNW</sequence>
<evidence type="ECO:0000313" key="2">
    <source>
        <dbReference type="EMBL" id="SIT07812.1"/>
    </source>
</evidence>
<keyword evidence="1" id="KW-0472">Membrane</keyword>
<keyword evidence="3" id="KW-1185">Reference proteome</keyword>
<evidence type="ECO:0000256" key="1">
    <source>
        <dbReference type="SAM" id="Phobius"/>
    </source>
</evidence>
<reference evidence="3" key="1">
    <citation type="submission" date="2017-01" db="EMBL/GenBank/DDBJ databases">
        <authorList>
            <person name="Varghese N."/>
            <person name="Submissions S."/>
        </authorList>
    </citation>
    <scope>NUCLEOTIDE SEQUENCE [LARGE SCALE GENOMIC DNA]</scope>
    <source>
        <strain evidence="3">DSM 16176</strain>
    </source>
</reference>
<accession>A0A1N7PB15</accession>
<gene>
    <name evidence="2" type="ORF">SAMN05421799_11271</name>
</gene>
<name>A0A1N7PB15_9BACL</name>
<keyword evidence="1" id="KW-1133">Transmembrane helix</keyword>
<dbReference type="Proteomes" id="UP000186156">
    <property type="component" value="Unassembled WGS sequence"/>
</dbReference>
<organism evidence="2 3">
    <name type="scientific">Alicyclobacillus vulcanalis</name>
    <dbReference type="NCBI Taxonomy" id="252246"/>
    <lineage>
        <taxon>Bacteria</taxon>
        <taxon>Bacillati</taxon>
        <taxon>Bacillota</taxon>
        <taxon>Bacilli</taxon>
        <taxon>Bacillales</taxon>
        <taxon>Alicyclobacillaceae</taxon>
        <taxon>Alicyclobacillus</taxon>
    </lineage>
</organism>
<proteinExistence type="predicted"/>
<keyword evidence="1" id="KW-0812">Transmembrane</keyword>